<dbReference type="InterPro" id="IPR007731">
    <property type="entry name" value="DUF669"/>
</dbReference>
<protein>
    <recommendedName>
        <fullName evidence="2">DUF669 domain-containing protein</fullName>
    </recommendedName>
</protein>
<reference evidence="1" key="1">
    <citation type="submission" date="2020-05" db="EMBL/GenBank/DDBJ databases">
        <authorList>
            <person name="Chiriac C."/>
            <person name="Salcher M."/>
            <person name="Ghai R."/>
            <person name="Kavagutti S V."/>
        </authorList>
    </citation>
    <scope>NUCLEOTIDE SEQUENCE</scope>
</reference>
<sequence>MNLQGFNARDIEPAKNVSDVIPTGKYDVVISKTETKPTKSGNGEYLQLEFTIIQGPYADRKVWSRLNLDNPNPVAVSIAKAELSAICRAVGVLTPSDSSELQDIPLNIDIRIEKRADTGGESNVVKGFYPAVQGRSNPLPDDIFNGPLAHAQKIEFPPKAPTAPTAPIKGKWGK</sequence>
<proteinExistence type="predicted"/>
<name>A0A6J7WXQ2_9CAUD</name>
<gene>
    <name evidence="1" type="ORF">UFOVP365_28</name>
</gene>
<dbReference type="Pfam" id="PF05037">
    <property type="entry name" value="DUF669"/>
    <property type="match status" value="1"/>
</dbReference>
<evidence type="ECO:0008006" key="2">
    <source>
        <dbReference type="Google" id="ProtNLM"/>
    </source>
</evidence>
<organism evidence="1">
    <name type="scientific">uncultured Caudovirales phage</name>
    <dbReference type="NCBI Taxonomy" id="2100421"/>
    <lineage>
        <taxon>Viruses</taxon>
        <taxon>Duplodnaviria</taxon>
        <taxon>Heunggongvirae</taxon>
        <taxon>Uroviricota</taxon>
        <taxon>Caudoviricetes</taxon>
        <taxon>Peduoviridae</taxon>
        <taxon>Maltschvirus</taxon>
        <taxon>Maltschvirus maltsch</taxon>
    </lineage>
</organism>
<evidence type="ECO:0000313" key="1">
    <source>
        <dbReference type="EMBL" id="CAB5222791.1"/>
    </source>
</evidence>
<accession>A0A6J7WXQ2</accession>
<dbReference type="EMBL" id="LR798309">
    <property type="protein sequence ID" value="CAB5222791.1"/>
    <property type="molecule type" value="Genomic_DNA"/>
</dbReference>